<evidence type="ECO:0000256" key="1">
    <source>
        <dbReference type="ARBA" id="ARBA00004141"/>
    </source>
</evidence>
<feature type="transmembrane region" description="Helical" evidence="5">
    <location>
        <begin position="208"/>
        <end position="227"/>
    </location>
</feature>
<comment type="caution">
    <text evidence="6">The sequence shown here is derived from an EMBL/GenBank/DDBJ whole genome shotgun (WGS) entry which is preliminary data.</text>
</comment>
<keyword evidence="4 5" id="KW-0472">Membrane</keyword>
<feature type="transmembrane region" description="Helical" evidence="5">
    <location>
        <begin position="124"/>
        <end position="145"/>
    </location>
</feature>
<dbReference type="Gene3D" id="1.20.1250.20">
    <property type="entry name" value="MFS general substrate transporter like domains"/>
    <property type="match status" value="1"/>
</dbReference>
<reference evidence="6" key="1">
    <citation type="submission" date="2021-02" db="EMBL/GenBank/DDBJ databases">
        <authorList>
            <person name="Nowell W R."/>
        </authorList>
    </citation>
    <scope>NUCLEOTIDE SEQUENCE</scope>
</reference>
<accession>A0A8S2K487</accession>
<dbReference type="EMBL" id="CAJOBC010004689">
    <property type="protein sequence ID" value="CAF3837337.1"/>
    <property type="molecule type" value="Genomic_DNA"/>
</dbReference>
<keyword evidence="3 5" id="KW-1133">Transmembrane helix</keyword>
<keyword evidence="2 5" id="KW-0812">Transmembrane</keyword>
<dbReference type="InterPro" id="IPR036259">
    <property type="entry name" value="MFS_trans_sf"/>
</dbReference>
<dbReference type="SUPFAM" id="SSF103473">
    <property type="entry name" value="MFS general substrate transporter"/>
    <property type="match status" value="1"/>
</dbReference>
<evidence type="ECO:0000256" key="4">
    <source>
        <dbReference type="ARBA" id="ARBA00023136"/>
    </source>
</evidence>
<feature type="transmembrane region" description="Helical" evidence="5">
    <location>
        <begin position="239"/>
        <end position="259"/>
    </location>
</feature>
<feature type="transmembrane region" description="Helical" evidence="5">
    <location>
        <begin position="265"/>
        <end position="291"/>
    </location>
</feature>
<evidence type="ECO:0000313" key="6">
    <source>
        <dbReference type="EMBL" id="CAF3837337.1"/>
    </source>
</evidence>
<feature type="transmembrane region" description="Helical" evidence="5">
    <location>
        <begin position="303"/>
        <end position="332"/>
    </location>
</feature>
<sequence>MSARQLVHNSSTMSSNKQQLRYRLETPANYAQPLSKNGMNVSLMNHKPLINKLYHSATNLPLSPHHQHPTVFHASSGLKQQKYVLSSPCETPTGTANTTLVHGVPPIVDLNATIPREITKMPHWWLTLPCLLTIMILTTTDSLFMNDFIVTRYEQYYHLNSSKSSERIACLALKKITTTPSHFNNYRYSVQQGTTATYNMVLTAAAKLNIIMSAVATIPSLISFILLGSNCDIIGRKPLIIIPFIGKVLRYALMLIIVQKNLADVWIILVSVIDGLFGTAGLVIVSSFAYVTDCTTLKNRTKVFVIAEVAISVSTRSITGIIALIFIGYLLFMERRTDTKLVVISVIKY</sequence>
<evidence type="ECO:0000313" key="7">
    <source>
        <dbReference type="Proteomes" id="UP000681722"/>
    </source>
</evidence>
<dbReference type="PANTHER" id="PTHR23507:SF1">
    <property type="entry name" value="FI18259P1-RELATED"/>
    <property type="match status" value="1"/>
</dbReference>
<organism evidence="6 7">
    <name type="scientific">Didymodactylos carnosus</name>
    <dbReference type="NCBI Taxonomy" id="1234261"/>
    <lineage>
        <taxon>Eukaryota</taxon>
        <taxon>Metazoa</taxon>
        <taxon>Spiralia</taxon>
        <taxon>Gnathifera</taxon>
        <taxon>Rotifera</taxon>
        <taxon>Eurotatoria</taxon>
        <taxon>Bdelloidea</taxon>
        <taxon>Philodinida</taxon>
        <taxon>Philodinidae</taxon>
        <taxon>Didymodactylos</taxon>
    </lineage>
</organism>
<dbReference type="Proteomes" id="UP000681722">
    <property type="component" value="Unassembled WGS sequence"/>
</dbReference>
<comment type="subcellular location">
    <subcellularLocation>
        <location evidence="1">Membrane</location>
        <topology evidence="1">Multi-pass membrane protein</topology>
    </subcellularLocation>
</comment>
<proteinExistence type="predicted"/>
<dbReference type="PANTHER" id="PTHR23507">
    <property type="entry name" value="ZGC:174356"/>
    <property type="match status" value="1"/>
</dbReference>
<evidence type="ECO:0000256" key="2">
    <source>
        <dbReference type="ARBA" id="ARBA00022692"/>
    </source>
</evidence>
<dbReference type="GO" id="GO:0016020">
    <property type="term" value="C:membrane"/>
    <property type="evidence" value="ECO:0007669"/>
    <property type="project" value="UniProtKB-SubCell"/>
</dbReference>
<protein>
    <submittedName>
        <fullName evidence="6">Uncharacterized protein</fullName>
    </submittedName>
</protein>
<evidence type="ECO:0000256" key="5">
    <source>
        <dbReference type="SAM" id="Phobius"/>
    </source>
</evidence>
<gene>
    <name evidence="6" type="ORF">SRO942_LOCUS17231</name>
</gene>
<dbReference type="OrthoDB" id="3026777at2759"/>
<dbReference type="GO" id="GO:0022857">
    <property type="term" value="F:transmembrane transporter activity"/>
    <property type="evidence" value="ECO:0007669"/>
    <property type="project" value="TreeGrafter"/>
</dbReference>
<dbReference type="AlphaFoldDB" id="A0A8S2K487"/>
<name>A0A8S2K487_9BILA</name>
<evidence type="ECO:0000256" key="3">
    <source>
        <dbReference type="ARBA" id="ARBA00022989"/>
    </source>
</evidence>